<keyword evidence="9" id="KW-0235">DNA replication</keyword>
<keyword evidence="14" id="KW-0378">Hydrolase</keyword>
<dbReference type="GO" id="GO:0005524">
    <property type="term" value="F:ATP binding"/>
    <property type="evidence" value="ECO:0007669"/>
    <property type="project" value="UniProtKB-KW"/>
</dbReference>
<keyword evidence="11" id="KW-0479">Metal-binding</keyword>
<dbReference type="GO" id="GO:0042025">
    <property type="term" value="C:host cell nucleus"/>
    <property type="evidence" value="ECO:0007669"/>
    <property type="project" value="UniProtKB-SubCell"/>
</dbReference>
<keyword evidence="8" id="KW-0548">Nucleotidyltransferase</keyword>
<dbReference type="GO" id="GO:0004519">
    <property type="term" value="F:endonuclease activity"/>
    <property type="evidence" value="ECO:0007669"/>
    <property type="project" value="UniProtKB-KW"/>
</dbReference>
<dbReference type="Pfam" id="PF00910">
    <property type="entry name" value="RNA_helicase"/>
    <property type="match status" value="1"/>
</dbReference>
<evidence type="ECO:0000259" key="24">
    <source>
        <dbReference type="PROSITE" id="PS52020"/>
    </source>
</evidence>
<keyword evidence="13" id="KW-0255">Endonuclease</keyword>
<keyword evidence="6" id="KW-1048">Host nucleus</keyword>
<comment type="subcellular location">
    <subcellularLocation>
        <location evidence="3">Host nucleus</location>
    </subcellularLocation>
</comment>
<dbReference type="GO" id="GO:0003677">
    <property type="term" value="F:DNA binding"/>
    <property type="evidence" value="ECO:0007669"/>
    <property type="project" value="UniProtKB-KW"/>
</dbReference>
<keyword evidence="10" id="KW-0540">Nuclease</keyword>
<dbReference type="SUPFAM" id="SSF52540">
    <property type="entry name" value="P-loop containing nucleoside triphosphate hydrolases"/>
    <property type="match status" value="1"/>
</dbReference>
<evidence type="ECO:0000256" key="2">
    <source>
        <dbReference type="ARBA" id="ARBA00001946"/>
    </source>
</evidence>
<dbReference type="GO" id="GO:0003723">
    <property type="term" value="F:RNA binding"/>
    <property type="evidence" value="ECO:0007669"/>
    <property type="project" value="InterPro"/>
</dbReference>
<dbReference type="EMBL" id="KJ206566">
    <property type="protein sequence ID" value="AIG71986.1"/>
    <property type="molecule type" value="Genomic_DNA"/>
</dbReference>
<feature type="compositionally biased region" description="Basic and acidic residues" evidence="23">
    <location>
        <begin position="344"/>
        <end position="370"/>
    </location>
</feature>
<dbReference type="Proteomes" id="UP000125118">
    <property type="component" value="Genome"/>
</dbReference>
<dbReference type="InterPro" id="IPR027417">
    <property type="entry name" value="P-loop_NTPase"/>
</dbReference>
<evidence type="ECO:0000256" key="15">
    <source>
        <dbReference type="ARBA" id="ARBA00022806"/>
    </source>
</evidence>
<dbReference type="GO" id="GO:0006260">
    <property type="term" value="P:DNA replication"/>
    <property type="evidence" value="ECO:0007669"/>
    <property type="project" value="UniProtKB-KW"/>
</dbReference>
<evidence type="ECO:0000313" key="25">
    <source>
        <dbReference type="EMBL" id="AIG71986.1"/>
    </source>
</evidence>
<evidence type="ECO:0000256" key="6">
    <source>
        <dbReference type="ARBA" id="ARBA00022562"/>
    </source>
</evidence>
<sequence>MVYNSSGKYRKVFVTSFNTSAMEALNIQDLVDCDVARYVCMSMEHAPTTGRIHYHLYIEFYSQKTMNTIKKILKDATANIQPARGTPQEAVDYIKKDGATWKEAGTMSNQGHRSDLDDVFQRLQVGDNILDIIEGHPGTCIRYIKGILAVKGLVDQRRQRQEARQMPTVLVYIGKSGAGKSHACSQDPDYQRSGYKYPVQGPSKVYFDGYTGESTIWFDEFGGSVLPFHVFLRLADKYETRVETKGGSVCITGLQKILISTTTPPKLWWCESRKFNEDPYQLWRRLTRVYYIPRPSWGFADPVLIQHPENFDELVAAQLEREAETRGPSLDGESVRGQPGPVDPVHERDDDSDSERTIDTSDGEHSTTAA</sequence>
<keyword evidence="18" id="KW-0238">DNA-binding</keyword>
<reference evidence="25 26" key="1">
    <citation type="journal article" date="2014" name="Emerg. Infect. Dis.">
        <title>New viruses in idiopathic human diarrhea cases, the Netherlands.</title>
        <authorList>
            <person name="Smits S.L."/>
            <person name="Schapendonk C.M."/>
            <person name="van Beek J."/>
            <person name="Vennema H."/>
            <person name="Schurch A.C."/>
            <person name="Schipper D."/>
            <person name="Bodewes R."/>
            <person name="Haagmans B.L."/>
            <person name="Osterhaus A.D."/>
            <person name="Koopmans M.P."/>
        </authorList>
    </citation>
    <scope>NUCLEOTIDE SEQUENCE [LARGE SCALE GENOMIC DNA]</scope>
    <source>
        <strain evidence="25">VS6600022</strain>
    </source>
</reference>
<evidence type="ECO:0000256" key="9">
    <source>
        <dbReference type="ARBA" id="ARBA00022705"/>
    </source>
</evidence>
<keyword evidence="7" id="KW-0808">Transferase</keyword>
<keyword evidence="12" id="KW-0547">Nucleotide-binding</keyword>
<dbReference type="KEGG" id="vg:20041373"/>
<evidence type="ECO:0000256" key="18">
    <source>
        <dbReference type="ARBA" id="ARBA00023125"/>
    </source>
</evidence>
<dbReference type="OrthoDB" id="9195at10239"/>
<keyword evidence="16" id="KW-0067">ATP-binding</keyword>
<keyword evidence="19" id="KW-0511">Multifunctional enzyme</keyword>
<dbReference type="GO" id="GO:0016779">
    <property type="term" value="F:nucleotidyltransferase activity"/>
    <property type="evidence" value="ECO:0007669"/>
    <property type="project" value="UniProtKB-KW"/>
</dbReference>
<dbReference type="GO" id="GO:0003724">
    <property type="term" value="F:RNA helicase activity"/>
    <property type="evidence" value="ECO:0007669"/>
    <property type="project" value="InterPro"/>
</dbReference>
<evidence type="ECO:0000256" key="8">
    <source>
        <dbReference type="ARBA" id="ARBA00022695"/>
    </source>
</evidence>
<evidence type="ECO:0000256" key="17">
    <source>
        <dbReference type="ARBA" id="ARBA00023124"/>
    </source>
</evidence>
<evidence type="ECO:0000256" key="3">
    <source>
        <dbReference type="ARBA" id="ARBA00004147"/>
    </source>
</evidence>
<evidence type="ECO:0000256" key="7">
    <source>
        <dbReference type="ARBA" id="ARBA00022679"/>
    </source>
</evidence>
<dbReference type="GO" id="GO:0046872">
    <property type="term" value="F:metal ion binding"/>
    <property type="evidence" value="ECO:0007669"/>
    <property type="project" value="UniProtKB-KW"/>
</dbReference>
<dbReference type="RefSeq" id="YP_009051960.1">
    <property type="nucleotide sequence ID" value="NC_024694.1"/>
</dbReference>
<comment type="similarity">
    <text evidence="4">Belongs to the nanoviruses/circoviruses replication-associated protein family.</text>
</comment>
<comment type="cofactor">
    <cofactor evidence="1">
        <name>Mn(2+)</name>
        <dbReference type="ChEBI" id="CHEBI:29035"/>
    </cofactor>
</comment>
<evidence type="ECO:0000256" key="11">
    <source>
        <dbReference type="ARBA" id="ARBA00022723"/>
    </source>
</evidence>
<evidence type="ECO:0000256" key="21">
    <source>
        <dbReference type="ARBA" id="ARBA00032243"/>
    </source>
</evidence>
<evidence type="ECO:0000256" key="20">
    <source>
        <dbReference type="ARBA" id="ARBA00030754"/>
    </source>
</evidence>
<evidence type="ECO:0000256" key="12">
    <source>
        <dbReference type="ARBA" id="ARBA00022741"/>
    </source>
</evidence>
<dbReference type="GO" id="GO:0016787">
    <property type="term" value="F:hydrolase activity"/>
    <property type="evidence" value="ECO:0007669"/>
    <property type="project" value="UniProtKB-KW"/>
</dbReference>
<evidence type="ECO:0000256" key="19">
    <source>
        <dbReference type="ARBA" id="ARBA00023268"/>
    </source>
</evidence>
<comment type="catalytic activity">
    <reaction evidence="22">
        <text>ATP + H2O = ADP + phosphate + H(+)</text>
        <dbReference type="Rhea" id="RHEA:13065"/>
        <dbReference type="ChEBI" id="CHEBI:15377"/>
        <dbReference type="ChEBI" id="CHEBI:15378"/>
        <dbReference type="ChEBI" id="CHEBI:30616"/>
        <dbReference type="ChEBI" id="CHEBI:43474"/>
        <dbReference type="ChEBI" id="CHEBI:456216"/>
    </reaction>
</comment>
<keyword evidence="17" id="KW-0190">Covalent protein-DNA linkage</keyword>
<name>A0A0A0Q8W4_9VIRU</name>
<accession>A0A0A0Q8W4</accession>
<evidence type="ECO:0000256" key="4">
    <source>
        <dbReference type="ARBA" id="ARBA00008545"/>
    </source>
</evidence>
<keyword evidence="26" id="KW-1185">Reference proteome</keyword>
<organism evidence="25 26">
    <name type="scientific">Human circovirus VS6600022</name>
    <dbReference type="NCBI Taxonomy" id="1525173"/>
    <lineage>
        <taxon>Viruses</taxon>
        <taxon>Monodnaviria</taxon>
        <taxon>Shotokuvirae</taxon>
        <taxon>Cressdnaviricota</taxon>
        <taxon>Arfiviricetes</taxon>
        <taxon>Ringavirales</taxon>
        <taxon>Pecoviridae</taxon>
        <taxon>Amaruvirus</taxon>
        <taxon>Amaruvirus aka</taxon>
    </lineage>
</organism>
<dbReference type="GeneID" id="20041373"/>
<evidence type="ECO:0000256" key="1">
    <source>
        <dbReference type="ARBA" id="ARBA00001936"/>
    </source>
</evidence>
<evidence type="ECO:0000256" key="22">
    <source>
        <dbReference type="ARBA" id="ARBA00049360"/>
    </source>
</evidence>
<evidence type="ECO:0000256" key="14">
    <source>
        <dbReference type="ARBA" id="ARBA00022801"/>
    </source>
</evidence>
<dbReference type="InterPro" id="IPR000605">
    <property type="entry name" value="Helicase_SF3_ssDNA/RNA_vir"/>
</dbReference>
<evidence type="ECO:0000256" key="10">
    <source>
        <dbReference type="ARBA" id="ARBA00022722"/>
    </source>
</evidence>
<evidence type="ECO:0000313" key="26">
    <source>
        <dbReference type="Proteomes" id="UP000125118"/>
    </source>
</evidence>
<dbReference type="InterPro" id="IPR049912">
    <property type="entry name" value="CRESS_DNA_REP"/>
</dbReference>
<evidence type="ECO:0000256" key="5">
    <source>
        <dbReference type="ARBA" id="ARBA00014531"/>
    </source>
</evidence>
<dbReference type="Pfam" id="PF02407">
    <property type="entry name" value="Viral_Rep"/>
    <property type="match status" value="1"/>
</dbReference>
<evidence type="ECO:0000256" key="23">
    <source>
        <dbReference type="SAM" id="MobiDB-lite"/>
    </source>
</evidence>
<evidence type="ECO:0000256" key="13">
    <source>
        <dbReference type="ARBA" id="ARBA00022759"/>
    </source>
</evidence>
<keyword evidence="15" id="KW-0347">Helicase</keyword>
<dbReference type="Gene3D" id="3.40.1310.20">
    <property type="match status" value="1"/>
</dbReference>
<feature type="region of interest" description="Disordered" evidence="23">
    <location>
        <begin position="321"/>
        <end position="370"/>
    </location>
</feature>
<protein>
    <recommendedName>
        <fullName evidence="5">Replication-associated protein</fullName>
    </recommendedName>
    <alternativeName>
        <fullName evidence="20">ATP-dependent helicase Rep</fullName>
    </alternativeName>
    <alternativeName>
        <fullName evidence="21">RepP</fullName>
    </alternativeName>
</protein>
<dbReference type="PROSITE" id="PS52020">
    <property type="entry name" value="CRESS_DNA_REP"/>
    <property type="match status" value="1"/>
</dbReference>
<comment type="cofactor">
    <cofactor evidence="2">
        <name>Mg(2+)</name>
        <dbReference type="ChEBI" id="CHEBI:18420"/>
    </cofactor>
</comment>
<proteinExistence type="inferred from homology"/>
<feature type="domain" description="CRESS-DNA virus Rep endonuclease" evidence="24">
    <location>
        <begin position="6"/>
        <end position="107"/>
    </location>
</feature>
<evidence type="ECO:0000256" key="16">
    <source>
        <dbReference type="ARBA" id="ARBA00022840"/>
    </source>
</evidence>